<dbReference type="SMART" id="SM00387">
    <property type="entry name" value="HATPase_c"/>
    <property type="match status" value="1"/>
</dbReference>
<dbReference type="GO" id="GO:0000155">
    <property type="term" value="F:phosphorelay sensor kinase activity"/>
    <property type="evidence" value="ECO:0007669"/>
    <property type="project" value="InterPro"/>
</dbReference>
<feature type="domain" description="Histidine kinase" evidence="4">
    <location>
        <begin position="142"/>
        <end position="348"/>
    </location>
</feature>
<sequence>MHRQNDSLPSDFSRLHCDEASQCLYFEILSTMDEAVMVIDDEARELVFINVAARDLAASAGIAATYEAVSTRVLPREGAETAGDSSRMCEIELDGRVFSCSIQNECGPYRVVLLRDETDRRRLEQLAASVNTTEHIDRVFAGIRHEIGNPINALKMTLTVLQRNLERFDREAIVEYVERSLTDVARVEYLLRSLRNFNMVEDPEPEQLDLADFLAQFLALAAGDFPSITHHVDADARVVRADPRALQQILINLLSNASDAIEDVDEPRIEIRAGRDGERVVLEVSDNGQGMDEETLQKLFEPFFTTKQKGTGLGMVIVQKMMARMGGEVGVQSHLGQGTTFTLQLPAV</sequence>
<dbReference type="PRINTS" id="PR00344">
    <property type="entry name" value="BCTRLSENSOR"/>
</dbReference>
<evidence type="ECO:0000256" key="2">
    <source>
        <dbReference type="ARBA" id="ARBA00012438"/>
    </source>
</evidence>
<evidence type="ECO:0000313" key="5">
    <source>
        <dbReference type="EMBL" id="QDG53908.1"/>
    </source>
</evidence>
<dbReference type="Pfam" id="PF02518">
    <property type="entry name" value="HATPase_c"/>
    <property type="match status" value="1"/>
</dbReference>
<protein>
    <recommendedName>
        <fullName evidence="2">histidine kinase</fullName>
        <ecNumber evidence="2">2.7.13.3</ecNumber>
    </recommendedName>
</protein>
<keyword evidence="5" id="KW-0808">Transferase</keyword>
<dbReference type="CDD" id="cd00082">
    <property type="entry name" value="HisKA"/>
    <property type="match status" value="1"/>
</dbReference>
<dbReference type="InterPro" id="IPR005467">
    <property type="entry name" value="His_kinase_dom"/>
</dbReference>
<dbReference type="Gene3D" id="1.10.287.130">
    <property type="match status" value="1"/>
</dbReference>
<organism evidence="5 6">
    <name type="scientific">Persicimonas caeni</name>
    <dbReference type="NCBI Taxonomy" id="2292766"/>
    <lineage>
        <taxon>Bacteria</taxon>
        <taxon>Deltaproteobacteria</taxon>
        <taxon>Bradymonadales</taxon>
        <taxon>Bradymonadaceae</taxon>
        <taxon>Persicimonas</taxon>
    </lineage>
</organism>
<keyword evidence="5" id="KW-0418">Kinase</keyword>
<keyword evidence="6" id="KW-1185">Reference proteome</keyword>
<dbReference type="PANTHER" id="PTHR43065:SF42">
    <property type="entry name" value="TWO-COMPONENT SENSOR PPRA"/>
    <property type="match status" value="1"/>
</dbReference>
<keyword evidence="3" id="KW-0597">Phosphoprotein</keyword>
<dbReference type="Proteomes" id="UP000315995">
    <property type="component" value="Chromosome"/>
</dbReference>
<dbReference type="InterPro" id="IPR004358">
    <property type="entry name" value="Sig_transdc_His_kin-like_C"/>
</dbReference>
<dbReference type="Pfam" id="PF00512">
    <property type="entry name" value="HisKA"/>
    <property type="match status" value="1"/>
</dbReference>
<dbReference type="SMART" id="SM00388">
    <property type="entry name" value="HisKA"/>
    <property type="match status" value="1"/>
</dbReference>
<accession>A0A5B8YHQ3</accession>
<dbReference type="SUPFAM" id="SSF47384">
    <property type="entry name" value="Homodimeric domain of signal transducing histidine kinase"/>
    <property type="match status" value="1"/>
</dbReference>
<gene>
    <name evidence="5" type="ORF">FIV42_25145</name>
</gene>
<dbReference type="InterPro" id="IPR036890">
    <property type="entry name" value="HATPase_C_sf"/>
</dbReference>
<comment type="catalytic activity">
    <reaction evidence="1">
        <text>ATP + protein L-histidine = ADP + protein N-phospho-L-histidine.</text>
        <dbReference type="EC" id="2.7.13.3"/>
    </reaction>
</comment>
<dbReference type="EC" id="2.7.13.3" evidence="2"/>
<dbReference type="SUPFAM" id="SSF55874">
    <property type="entry name" value="ATPase domain of HSP90 chaperone/DNA topoisomerase II/histidine kinase"/>
    <property type="match status" value="1"/>
</dbReference>
<dbReference type="EMBL" id="CP041186">
    <property type="protein sequence ID" value="QDG53908.1"/>
    <property type="molecule type" value="Genomic_DNA"/>
</dbReference>
<dbReference type="PANTHER" id="PTHR43065">
    <property type="entry name" value="SENSOR HISTIDINE KINASE"/>
    <property type="match status" value="1"/>
</dbReference>
<proteinExistence type="predicted"/>
<dbReference type="InterPro" id="IPR003594">
    <property type="entry name" value="HATPase_dom"/>
</dbReference>
<evidence type="ECO:0000256" key="1">
    <source>
        <dbReference type="ARBA" id="ARBA00000085"/>
    </source>
</evidence>
<reference evidence="5 6" key="1">
    <citation type="submission" date="2019-06" db="EMBL/GenBank/DDBJ databases">
        <title>Persicimonas caeni gen. nov., sp. nov., a predatory bacterium isolated from solar saltern.</title>
        <authorList>
            <person name="Wang S."/>
        </authorList>
    </citation>
    <scope>NUCLEOTIDE SEQUENCE [LARGE SCALE GENOMIC DNA]</scope>
    <source>
        <strain evidence="5 6">YN101</strain>
    </source>
</reference>
<evidence type="ECO:0000313" key="6">
    <source>
        <dbReference type="Proteomes" id="UP000315995"/>
    </source>
</evidence>
<evidence type="ECO:0000259" key="4">
    <source>
        <dbReference type="PROSITE" id="PS50109"/>
    </source>
</evidence>
<dbReference type="Gene3D" id="3.30.565.10">
    <property type="entry name" value="Histidine kinase-like ATPase, C-terminal domain"/>
    <property type="match status" value="1"/>
</dbReference>
<dbReference type="AlphaFoldDB" id="A0A4Y6PZZ1"/>
<dbReference type="PROSITE" id="PS50109">
    <property type="entry name" value="HIS_KIN"/>
    <property type="match status" value="1"/>
</dbReference>
<dbReference type="OrthoDB" id="9773941at2"/>
<accession>A0A4Y6PZZ1</accession>
<dbReference type="InterPro" id="IPR003661">
    <property type="entry name" value="HisK_dim/P_dom"/>
</dbReference>
<dbReference type="InterPro" id="IPR036097">
    <property type="entry name" value="HisK_dim/P_sf"/>
</dbReference>
<name>A0A4Y6PZZ1_PERCE</name>
<evidence type="ECO:0000256" key="3">
    <source>
        <dbReference type="ARBA" id="ARBA00022553"/>
    </source>
</evidence>